<sequence length="166" mass="17545">MKSPAVKPPLLASKVIPPSTVVRLLPLLSKMFRLAVSEIAPVVEEMPLSMIMVCAVTVRSLASITMLLVWKVTLSSASPVTAKLPAFKLSNPWTLIVSAPLPELVDTVTTDAVDTNVTAAPNVESMMDSPSLPVPESDNVTVSAAPIKSNTRLVTSKLSLSVSVEI</sequence>
<proteinExistence type="predicted"/>
<dbReference type="AlphaFoldDB" id="A0A517VXC9"/>
<gene>
    <name evidence="1" type="ORF">V144x_31420</name>
</gene>
<accession>A0A517VXC9</accession>
<dbReference type="KEGG" id="gaw:V144x_31420"/>
<organism evidence="1 2">
    <name type="scientific">Gimesia aquarii</name>
    <dbReference type="NCBI Taxonomy" id="2527964"/>
    <lineage>
        <taxon>Bacteria</taxon>
        <taxon>Pseudomonadati</taxon>
        <taxon>Planctomycetota</taxon>
        <taxon>Planctomycetia</taxon>
        <taxon>Planctomycetales</taxon>
        <taxon>Planctomycetaceae</taxon>
        <taxon>Gimesia</taxon>
    </lineage>
</organism>
<protein>
    <submittedName>
        <fullName evidence="1">Uncharacterized protein</fullName>
    </submittedName>
</protein>
<dbReference type="EMBL" id="CP037920">
    <property type="protein sequence ID" value="QDT97662.1"/>
    <property type="molecule type" value="Genomic_DNA"/>
</dbReference>
<dbReference type="Proteomes" id="UP000318704">
    <property type="component" value="Chromosome"/>
</dbReference>
<reference evidence="1 2" key="1">
    <citation type="submission" date="2019-03" db="EMBL/GenBank/DDBJ databases">
        <title>Deep-cultivation of Planctomycetes and their phenomic and genomic characterization uncovers novel biology.</title>
        <authorList>
            <person name="Wiegand S."/>
            <person name="Jogler M."/>
            <person name="Boedeker C."/>
            <person name="Pinto D."/>
            <person name="Vollmers J."/>
            <person name="Rivas-Marin E."/>
            <person name="Kohn T."/>
            <person name="Peeters S.H."/>
            <person name="Heuer A."/>
            <person name="Rast P."/>
            <person name="Oberbeckmann S."/>
            <person name="Bunk B."/>
            <person name="Jeske O."/>
            <person name="Meyerdierks A."/>
            <person name="Storesund J.E."/>
            <person name="Kallscheuer N."/>
            <person name="Luecker S."/>
            <person name="Lage O.M."/>
            <person name="Pohl T."/>
            <person name="Merkel B.J."/>
            <person name="Hornburger P."/>
            <person name="Mueller R.-W."/>
            <person name="Bruemmer F."/>
            <person name="Labrenz M."/>
            <person name="Spormann A.M."/>
            <person name="Op den Camp H."/>
            <person name="Overmann J."/>
            <person name="Amann R."/>
            <person name="Jetten M.S.M."/>
            <person name="Mascher T."/>
            <person name="Medema M.H."/>
            <person name="Devos D.P."/>
            <person name="Kaster A.-K."/>
            <person name="Ovreas L."/>
            <person name="Rohde M."/>
            <person name="Galperin M.Y."/>
            <person name="Jogler C."/>
        </authorList>
    </citation>
    <scope>NUCLEOTIDE SEQUENCE [LARGE SCALE GENOMIC DNA]</scope>
    <source>
        <strain evidence="1 2">V144</strain>
    </source>
</reference>
<evidence type="ECO:0000313" key="2">
    <source>
        <dbReference type="Proteomes" id="UP000318704"/>
    </source>
</evidence>
<evidence type="ECO:0000313" key="1">
    <source>
        <dbReference type="EMBL" id="QDT97662.1"/>
    </source>
</evidence>
<name>A0A517VXC9_9PLAN</name>